<feature type="domain" description="Multidrug resistance protein MdtA-like beta-barrel" evidence="9">
    <location>
        <begin position="216"/>
        <end position="304"/>
    </location>
</feature>
<dbReference type="PROSITE" id="PS51257">
    <property type="entry name" value="PROKAR_LIPOPROTEIN"/>
    <property type="match status" value="1"/>
</dbReference>
<dbReference type="Proteomes" id="UP000199445">
    <property type="component" value="Unassembled WGS sequence"/>
</dbReference>
<sequence length="389" mass="41822">MPMKRPSRLFARKALALAGLAGLLALAGCSNDGDSNQQQGGTPAPSVKVETAETTDATVRQDYAGRARGAREVEVRARVNGILEERLYEEGQMVSEGEALFRIDREPTAAALQRAEAQQQVAEADVRQAEREWNRIASLFERNAVSERERDNARSALELARANLAVARAGVTEAELNLGYTEVTAPVSGVTSLEDLPEGSLIDVGTLLTTIVQLDPIHVRFALPEDDANIRRAAREGMVNAGEEQNVSATLIMADGREYTEPGRIDFTASTLDPRTGTVSARAVFPNEQRLIVPGQFVRVRVALQEFEDVVTIPEKAVAQGPEGPVVYVIDDGNKARARPVELGPVSDDRQIILDGLAAGERFVVSGLTGVRDGAEVKVMDDNAGEGAD</sequence>
<dbReference type="InterPro" id="IPR006143">
    <property type="entry name" value="RND_pump_MFP"/>
</dbReference>
<evidence type="ECO:0000313" key="12">
    <source>
        <dbReference type="Proteomes" id="UP000199445"/>
    </source>
</evidence>
<comment type="subcellular location">
    <subcellularLocation>
        <location evidence="1">Cell inner membrane</location>
        <topology evidence="1">Lipid-anchor</topology>
    </subcellularLocation>
</comment>
<comment type="similarity">
    <text evidence="2">Belongs to the membrane fusion protein (MFP) (TC 8.A.1) family.</text>
</comment>
<name>A0A1I3QXC3_9GAMM</name>
<protein>
    <submittedName>
        <fullName evidence="11">Membrane fusion protein, multidrug efflux system</fullName>
    </submittedName>
</protein>
<dbReference type="Gene3D" id="1.10.287.470">
    <property type="entry name" value="Helix hairpin bin"/>
    <property type="match status" value="1"/>
</dbReference>
<dbReference type="OrthoDB" id="9800613at2"/>
<evidence type="ECO:0000256" key="6">
    <source>
        <dbReference type="SAM" id="SignalP"/>
    </source>
</evidence>
<dbReference type="Gene3D" id="2.40.420.20">
    <property type="match status" value="1"/>
</dbReference>
<dbReference type="InterPro" id="IPR058624">
    <property type="entry name" value="MdtA-like_HH"/>
</dbReference>
<dbReference type="Pfam" id="PF25876">
    <property type="entry name" value="HH_MFP_RND"/>
    <property type="match status" value="1"/>
</dbReference>
<keyword evidence="6" id="KW-0732">Signal</keyword>
<feature type="coiled-coil region" evidence="4">
    <location>
        <begin position="112"/>
        <end position="163"/>
    </location>
</feature>
<dbReference type="AlphaFoldDB" id="A0A1I3QXC3"/>
<dbReference type="Pfam" id="PF25989">
    <property type="entry name" value="YknX_C"/>
    <property type="match status" value="1"/>
</dbReference>
<keyword evidence="12" id="KW-1185">Reference proteome</keyword>
<dbReference type="PANTHER" id="PTHR30158">
    <property type="entry name" value="ACRA/E-RELATED COMPONENT OF DRUG EFFLUX TRANSPORTER"/>
    <property type="match status" value="1"/>
</dbReference>
<dbReference type="InterPro" id="IPR058637">
    <property type="entry name" value="YknX-like_C"/>
</dbReference>
<evidence type="ECO:0000256" key="1">
    <source>
        <dbReference type="ARBA" id="ARBA00004519"/>
    </source>
</evidence>
<dbReference type="Pfam" id="PF25944">
    <property type="entry name" value="Beta-barrel_RND"/>
    <property type="match status" value="1"/>
</dbReference>
<feature type="region of interest" description="Disordered" evidence="5">
    <location>
        <begin position="32"/>
        <end position="55"/>
    </location>
</feature>
<dbReference type="EMBL" id="FOSC01000002">
    <property type="protein sequence ID" value="SFJ38824.1"/>
    <property type="molecule type" value="Genomic_DNA"/>
</dbReference>
<dbReference type="SUPFAM" id="SSF111369">
    <property type="entry name" value="HlyD-like secretion proteins"/>
    <property type="match status" value="1"/>
</dbReference>
<dbReference type="InterPro" id="IPR058625">
    <property type="entry name" value="MdtA-like_BSH"/>
</dbReference>
<dbReference type="RefSeq" id="WP_091701401.1">
    <property type="nucleotide sequence ID" value="NZ_BMYN01000002.1"/>
</dbReference>
<feature type="signal peptide" evidence="6">
    <location>
        <begin position="1"/>
        <end position="27"/>
    </location>
</feature>
<evidence type="ECO:0000256" key="4">
    <source>
        <dbReference type="SAM" id="Coils"/>
    </source>
</evidence>
<evidence type="ECO:0000256" key="2">
    <source>
        <dbReference type="ARBA" id="ARBA00009477"/>
    </source>
</evidence>
<evidence type="ECO:0000259" key="7">
    <source>
        <dbReference type="Pfam" id="PF25876"/>
    </source>
</evidence>
<gene>
    <name evidence="11" type="ORF">SAMN05216429_102179</name>
</gene>
<dbReference type="FunFam" id="2.40.420.20:FF:000001">
    <property type="entry name" value="Efflux RND transporter periplasmic adaptor subunit"/>
    <property type="match status" value="1"/>
</dbReference>
<dbReference type="PANTHER" id="PTHR30158:SF24">
    <property type="entry name" value="HLYD FAMILY SECRETION PROTEIN"/>
    <property type="match status" value="1"/>
</dbReference>
<keyword evidence="3 4" id="KW-0175">Coiled coil</keyword>
<dbReference type="Gene3D" id="2.40.50.100">
    <property type="match status" value="1"/>
</dbReference>
<evidence type="ECO:0000256" key="3">
    <source>
        <dbReference type="ARBA" id="ARBA00023054"/>
    </source>
</evidence>
<accession>A0A1I3QXC3</accession>
<feature type="chain" id="PRO_5011589601" evidence="6">
    <location>
        <begin position="28"/>
        <end position="389"/>
    </location>
</feature>
<feature type="domain" description="YknX-like C-terminal permuted SH3-like" evidence="10">
    <location>
        <begin position="310"/>
        <end position="379"/>
    </location>
</feature>
<reference evidence="11 12" key="1">
    <citation type="submission" date="2016-10" db="EMBL/GenBank/DDBJ databases">
        <authorList>
            <person name="de Groot N.N."/>
        </authorList>
    </citation>
    <scope>NUCLEOTIDE SEQUENCE [LARGE SCALE GENOMIC DNA]</scope>
    <source>
        <strain evidence="11 12">IBRC-M 10445</strain>
    </source>
</reference>
<evidence type="ECO:0000259" key="9">
    <source>
        <dbReference type="Pfam" id="PF25944"/>
    </source>
</evidence>
<dbReference type="InterPro" id="IPR058626">
    <property type="entry name" value="MdtA-like_b-barrel"/>
</dbReference>
<dbReference type="GO" id="GO:0022857">
    <property type="term" value="F:transmembrane transporter activity"/>
    <property type="evidence" value="ECO:0007669"/>
    <property type="project" value="InterPro"/>
</dbReference>
<dbReference type="Gene3D" id="2.40.30.170">
    <property type="match status" value="1"/>
</dbReference>
<evidence type="ECO:0000313" key="11">
    <source>
        <dbReference type="EMBL" id="SFJ38824.1"/>
    </source>
</evidence>
<dbReference type="GO" id="GO:0046677">
    <property type="term" value="P:response to antibiotic"/>
    <property type="evidence" value="ECO:0007669"/>
    <property type="project" value="TreeGrafter"/>
</dbReference>
<feature type="domain" description="Multidrug resistance protein MdtA-like barrel-sandwich hybrid" evidence="8">
    <location>
        <begin position="71"/>
        <end position="212"/>
    </location>
</feature>
<dbReference type="GO" id="GO:0005886">
    <property type="term" value="C:plasma membrane"/>
    <property type="evidence" value="ECO:0007669"/>
    <property type="project" value="UniProtKB-SubCell"/>
</dbReference>
<evidence type="ECO:0000259" key="10">
    <source>
        <dbReference type="Pfam" id="PF25989"/>
    </source>
</evidence>
<feature type="compositionally biased region" description="Polar residues" evidence="5">
    <location>
        <begin position="32"/>
        <end position="41"/>
    </location>
</feature>
<feature type="domain" description="Multidrug resistance protein MdtA-like alpha-helical hairpin" evidence="7">
    <location>
        <begin position="112"/>
        <end position="181"/>
    </location>
</feature>
<dbReference type="Pfam" id="PF25917">
    <property type="entry name" value="BSH_RND"/>
    <property type="match status" value="1"/>
</dbReference>
<proteinExistence type="inferred from homology"/>
<evidence type="ECO:0000256" key="5">
    <source>
        <dbReference type="SAM" id="MobiDB-lite"/>
    </source>
</evidence>
<evidence type="ECO:0000259" key="8">
    <source>
        <dbReference type="Pfam" id="PF25917"/>
    </source>
</evidence>
<dbReference type="NCBIfam" id="TIGR01730">
    <property type="entry name" value="RND_mfp"/>
    <property type="match status" value="1"/>
</dbReference>
<organism evidence="11 12">
    <name type="scientific">Marinobacter persicus</name>
    <dbReference type="NCBI Taxonomy" id="930118"/>
    <lineage>
        <taxon>Bacteria</taxon>
        <taxon>Pseudomonadati</taxon>
        <taxon>Pseudomonadota</taxon>
        <taxon>Gammaproteobacteria</taxon>
        <taxon>Pseudomonadales</taxon>
        <taxon>Marinobacteraceae</taxon>
        <taxon>Marinobacter</taxon>
    </lineage>
</organism>